<keyword evidence="3" id="KW-1185">Reference proteome</keyword>
<dbReference type="Gene3D" id="1.20.1530.20">
    <property type="match status" value="1"/>
</dbReference>
<evidence type="ECO:0000313" key="3">
    <source>
        <dbReference type="Proteomes" id="UP000757540"/>
    </source>
</evidence>
<sequence>MTRRPGSRSWLPRRLRGWVDPFVLAILAMLLVGVLVPIPDGVQAVLGTASSLAVSLLFLLYGARLPTREVGRSLRDWRLQGGLLAATFVVYPLLGVVVAFLATPLVGPGIAAGLLCLSLLPSTVNSSIAFTSVARGDVAGAISGATVSNVVGLVLTPLLVLGLMSGSAGIGLDGAGVGGVQTVLLRLLLPFAVGQLLQPWVGERVRRTRWLTQLVDRGTILLIVLTAVSGATAQGVWSGLGVWSVVALVGACAVLLAAVLAVTWWGGRALGLDRERRITLLLCGSMKSLATGLPIVAALLPAATIGLVAVPIVIYHQLQLVVCSIIARRSAAGQA</sequence>
<feature type="transmembrane region" description="Helical" evidence="1">
    <location>
        <begin position="109"/>
        <end position="130"/>
    </location>
</feature>
<reference evidence="2 3" key="1">
    <citation type="submission" date="2020-05" db="EMBL/GenBank/DDBJ databases">
        <title>Genomic Encyclopedia of Type Strains, Phase III (KMG-III): the genomes of soil and plant-associated and newly described type strains.</title>
        <authorList>
            <person name="Whitman W."/>
        </authorList>
    </citation>
    <scope>NUCLEOTIDE SEQUENCE [LARGE SCALE GENOMIC DNA]</scope>
    <source>
        <strain evidence="2 3">KCTC 19046</strain>
    </source>
</reference>
<feature type="transmembrane region" description="Helical" evidence="1">
    <location>
        <begin position="278"/>
        <end position="299"/>
    </location>
</feature>
<dbReference type="EMBL" id="JABEZU010000001">
    <property type="protein sequence ID" value="NOV95449.1"/>
    <property type="molecule type" value="Genomic_DNA"/>
</dbReference>
<dbReference type="Proteomes" id="UP000757540">
    <property type="component" value="Unassembled WGS sequence"/>
</dbReference>
<keyword evidence="1" id="KW-1133">Transmembrane helix</keyword>
<feature type="transmembrane region" description="Helical" evidence="1">
    <location>
        <begin position="83"/>
        <end position="103"/>
    </location>
</feature>
<dbReference type="PANTHER" id="PTHR18640:SF5">
    <property type="entry name" value="SODIUM_BILE ACID COTRANSPORTER 7"/>
    <property type="match status" value="1"/>
</dbReference>
<organism evidence="2 3">
    <name type="scientific">Isoptericola halotolerans</name>
    <dbReference type="NCBI Taxonomy" id="300560"/>
    <lineage>
        <taxon>Bacteria</taxon>
        <taxon>Bacillati</taxon>
        <taxon>Actinomycetota</taxon>
        <taxon>Actinomycetes</taxon>
        <taxon>Micrococcales</taxon>
        <taxon>Promicromonosporaceae</taxon>
        <taxon>Isoptericola</taxon>
    </lineage>
</organism>
<dbReference type="RefSeq" id="WP_343036181.1">
    <property type="nucleotide sequence ID" value="NZ_BAAAML010000002.1"/>
</dbReference>
<gene>
    <name evidence="2" type="ORF">HDG69_000002</name>
</gene>
<dbReference type="InterPro" id="IPR038770">
    <property type="entry name" value="Na+/solute_symporter_sf"/>
</dbReference>
<dbReference type="PIRSF" id="PIRSF026166">
    <property type="entry name" value="UCP026166"/>
    <property type="match status" value="1"/>
</dbReference>
<dbReference type="InterPro" id="IPR016833">
    <property type="entry name" value="Put_Na-Bile_cotransptr"/>
</dbReference>
<feature type="transmembrane region" description="Helical" evidence="1">
    <location>
        <begin position="176"/>
        <end position="197"/>
    </location>
</feature>
<feature type="transmembrane region" description="Helical" evidence="1">
    <location>
        <begin position="243"/>
        <end position="266"/>
    </location>
</feature>
<accession>A0ABX1ZY54</accession>
<feature type="transmembrane region" description="Helical" evidence="1">
    <location>
        <begin position="218"/>
        <end position="237"/>
    </location>
</feature>
<protein>
    <submittedName>
        <fullName evidence="2">Sodium/bile acid cotransporter 7</fullName>
    </submittedName>
</protein>
<feature type="transmembrane region" description="Helical" evidence="1">
    <location>
        <begin position="21"/>
        <end position="38"/>
    </location>
</feature>
<keyword evidence="1" id="KW-0472">Membrane</keyword>
<evidence type="ECO:0000313" key="2">
    <source>
        <dbReference type="EMBL" id="NOV95449.1"/>
    </source>
</evidence>
<feature type="transmembrane region" description="Helical" evidence="1">
    <location>
        <begin position="44"/>
        <end position="63"/>
    </location>
</feature>
<dbReference type="PANTHER" id="PTHR18640">
    <property type="entry name" value="SOLUTE CARRIER FAMILY 10 MEMBER 7"/>
    <property type="match status" value="1"/>
</dbReference>
<comment type="caution">
    <text evidence="2">The sequence shown here is derived from an EMBL/GenBank/DDBJ whole genome shotgun (WGS) entry which is preliminary data.</text>
</comment>
<evidence type="ECO:0000256" key="1">
    <source>
        <dbReference type="SAM" id="Phobius"/>
    </source>
</evidence>
<proteinExistence type="predicted"/>
<feature type="transmembrane region" description="Helical" evidence="1">
    <location>
        <begin position="142"/>
        <end position="164"/>
    </location>
</feature>
<keyword evidence="1" id="KW-0812">Transmembrane</keyword>
<feature type="transmembrane region" description="Helical" evidence="1">
    <location>
        <begin position="305"/>
        <end position="327"/>
    </location>
</feature>
<dbReference type="Pfam" id="PF13593">
    <property type="entry name" value="SBF_like"/>
    <property type="match status" value="1"/>
</dbReference>
<name>A0ABX1ZY54_9MICO</name>